<evidence type="ECO:0000313" key="6">
    <source>
        <dbReference type="EMBL" id="SLN40536.1"/>
    </source>
</evidence>
<dbReference type="PANTHER" id="PTHR47506:SF6">
    <property type="entry name" value="HTH-TYPE TRANSCRIPTIONAL REPRESSOR NEMR"/>
    <property type="match status" value="1"/>
</dbReference>
<gene>
    <name evidence="6" type="primary">nemR</name>
    <name evidence="6" type="ORF">RUM8411_01829</name>
</gene>
<keyword evidence="1" id="KW-0805">Transcription regulation</keyword>
<feature type="domain" description="HTH tetR-type" evidence="5">
    <location>
        <begin position="3"/>
        <end position="63"/>
    </location>
</feature>
<dbReference type="Proteomes" id="UP000193778">
    <property type="component" value="Unassembled WGS sequence"/>
</dbReference>
<dbReference type="EMBL" id="FWFP01000004">
    <property type="protein sequence ID" value="SLN40536.1"/>
    <property type="molecule type" value="Genomic_DNA"/>
</dbReference>
<dbReference type="InterPro" id="IPR009057">
    <property type="entry name" value="Homeodomain-like_sf"/>
</dbReference>
<dbReference type="OrthoDB" id="9809772at2"/>
<name>A0A1X6Z4Z3_9RHOB</name>
<dbReference type="PRINTS" id="PR00455">
    <property type="entry name" value="HTHTETR"/>
</dbReference>
<evidence type="ECO:0000256" key="2">
    <source>
        <dbReference type="ARBA" id="ARBA00023125"/>
    </source>
</evidence>
<keyword evidence="3" id="KW-0804">Transcription</keyword>
<dbReference type="GO" id="GO:0003677">
    <property type="term" value="F:DNA binding"/>
    <property type="evidence" value="ECO:0007669"/>
    <property type="project" value="UniProtKB-UniRule"/>
</dbReference>
<sequence>MATDTKTTLLNSAERAARRRGFDGFSYADLAADVGITKASIHHHFASKAALAVALMQRYYSDLETACGEIDQDHATGAARLAALIKRYLGALEGGQSLCLCVSFSTSTENLSADTIAEMNRFRTMMTEWLARVFSLGQGDGTILHVADPAAEAAATLPLLEGAQLAARVAQDPQRFEAAVQILSKRLVQ</sequence>
<dbReference type="Gene3D" id="1.10.357.10">
    <property type="entry name" value="Tetracycline Repressor, domain 2"/>
    <property type="match status" value="1"/>
</dbReference>
<evidence type="ECO:0000313" key="7">
    <source>
        <dbReference type="Proteomes" id="UP000193778"/>
    </source>
</evidence>
<proteinExistence type="predicted"/>
<evidence type="ECO:0000256" key="1">
    <source>
        <dbReference type="ARBA" id="ARBA00023015"/>
    </source>
</evidence>
<dbReference type="Pfam" id="PF00440">
    <property type="entry name" value="TetR_N"/>
    <property type="match status" value="1"/>
</dbReference>
<dbReference type="InterPro" id="IPR001647">
    <property type="entry name" value="HTH_TetR"/>
</dbReference>
<organism evidence="6 7">
    <name type="scientific">Ruegeria meonggei</name>
    <dbReference type="NCBI Taxonomy" id="1446476"/>
    <lineage>
        <taxon>Bacteria</taxon>
        <taxon>Pseudomonadati</taxon>
        <taxon>Pseudomonadota</taxon>
        <taxon>Alphaproteobacteria</taxon>
        <taxon>Rhodobacterales</taxon>
        <taxon>Roseobacteraceae</taxon>
        <taxon>Ruegeria</taxon>
    </lineage>
</organism>
<dbReference type="AlphaFoldDB" id="A0A1X6Z4Z3"/>
<dbReference type="RefSeq" id="WP_085822347.1">
    <property type="nucleotide sequence ID" value="NZ_FWFP01000004.1"/>
</dbReference>
<dbReference type="InterPro" id="IPR036271">
    <property type="entry name" value="Tet_transcr_reg_TetR-rel_C_sf"/>
</dbReference>
<reference evidence="7" key="1">
    <citation type="submission" date="2017-03" db="EMBL/GenBank/DDBJ databases">
        <authorList>
            <person name="Rodrigo-Torres L."/>
            <person name="Arahal R.D."/>
            <person name="Lucena T."/>
        </authorList>
    </citation>
    <scope>NUCLEOTIDE SEQUENCE [LARGE SCALE GENOMIC DNA]</scope>
    <source>
        <strain evidence="7">CECT 8411</strain>
    </source>
</reference>
<keyword evidence="2 4" id="KW-0238">DNA-binding</keyword>
<dbReference type="PANTHER" id="PTHR47506">
    <property type="entry name" value="TRANSCRIPTIONAL REGULATORY PROTEIN"/>
    <property type="match status" value="1"/>
</dbReference>
<evidence type="ECO:0000256" key="4">
    <source>
        <dbReference type="PROSITE-ProRule" id="PRU00335"/>
    </source>
</evidence>
<dbReference type="SUPFAM" id="SSF46689">
    <property type="entry name" value="Homeodomain-like"/>
    <property type="match status" value="1"/>
</dbReference>
<keyword evidence="7" id="KW-1185">Reference proteome</keyword>
<accession>A0A1X6Z4Z3</accession>
<feature type="DNA-binding region" description="H-T-H motif" evidence="4">
    <location>
        <begin position="26"/>
        <end position="45"/>
    </location>
</feature>
<dbReference type="SUPFAM" id="SSF48498">
    <property type="entry name" value="Tetracyclin repressor-like, C-terminal domain"/>
    <property type="match status" value="1"/>
</dbReference>
<evidence type="ECO:0000256" key="3">
    <source>
        <dbReference type="ARBA" id="ARBA00023163"/>
    </source>
</evidence>
<evidence type="ECO:0000259" key="5">
    <source>
        <dbReference type="PROSITE" id="PS50977"/>
    </source>
</evidence>
<protein>
    <submittedName>
        <fullName evidence="6">HTH-type transcriptional repressor NemR</fullName>
    </submittedName>
</protein>
<dbReference type="PROSITE" id="PS50977">
    <property type="entry name" value="HTH_TETR_2"/>
    <property type="match status" value="1"/>
</dbReference>